<protein>
    <submittedName>
        <fullName evidence="2">3-phytase</fullName>
    </submittedName>
</protein>
<sequence>MNSVIKPIAAVAVTFTLFTACMNRNTQQTPVTSASGDSVAVPLYVTEPVEHDTDDPAIWINPADPAQSLIIGTDKDEDGGLYVYDLKGKIIPEKTIKGLKRPNNVDIAYGLQLGGRTVDIVVATERMTHKLRIFALPDMKAIDGVGIAVFEGESGPEYRDLMGIALYTDSAKHIYAIVGRKNGPTDGTYLWQYLLEDDGSGTVKATLTRKFGQYSGHKEIESIAVDNELGYVYYSDEQVGVRKYHADPAKGNEQLALFATEGFTDDNEGISIYKTSDSTGYILVSDQAANRFNVYSREGTAGNPHDHPLITSIRTSTSESDGSDIVSIPLNNDFKHGFFVAMSDDKTFQYYRWEDLAKDKLTINQPD</sequence>
<gene>
    <name evidence="2" type="ORF">SAMN05421740_11310</name>
</gene>
<dbReference type="PROSITE" id="PS51662">
    <property type="entry name" value="BP_PHYTASE"/>
    <property type="match status" value="1"/>
</dbReference>
<evidence type="ECO:0000313" key="3">
    <source>
        <dbReference type="Proteomes" id="UP000198916"/>
    </source>
</evidence>
<keyword evidence="3" id="KW-1185">Reference proteome</keyword>
<accession>A0A1H7U1V2</accession>
<dbReference type="Gene3D" id="2.120.10.30">
    <property type="entry name" value="TolB, C-terminal domain"/>
    <property type="match status" value="1"/>
</dbReference>
<dbReference type="Pfam" id="PF02333">
    <property type="entry name" value="Phytase"/>
    <property type="match status" value="1"/>
</dbReference>
<reference evidence="3" key="1">
    <citation type="submission" date="2016-10" db="EMBL/GenBank/DDBJ databases">
        <authorList>
            <person name="Varghese N."/>
            <person name="Submissions S."/>
        </authorList>
    </citation>
    <scope>NUCLEOTIDE SEQUENCE [LARGE SCALE GENOMIC DNA]</scope>
    <source>
        <strain evidence="3">Jip14</strain>
    </source>
</reference>
<dbReference type="EMBL" id="FNZR01000013">
    <property type="protein sequence ID" value="SEL90237.1"/>
    <property type="molecule type" value="Genomic_DNA"/>
</dbReference>
<feature type="domain" description="BPP" evidence="1">
    <location>
        <begin position="30"/>
        <end position="361"/>
    </location>
</feature>
<proteinExistence type="predicted"/>
<evidence type="ECO:0000259" key="1">
    <source>
        <dbReference type="PROSITE" id="PS51662"/>
    </source>
</evidence>
<name>A0A1H7U1V2_9SPHI</name>
<dbReference type="RefSeq" id="WP_090609022.1">
    <property type="nucleotide sequence ID" value="NZ_FNZR01000013.1"/>
</dbReference>
<dbReference type="PROSITE" id="PS51257">
    <property type="entry name" value="PROKAR_LIPOPROTEIN"/>
    <property type="match status" value="1"/>
</dbReference>
<dbReference type="Proteomes" id="UP000198916">
    <property type="component" value="Unassembled WGS sequence"/>
</dbReference>
<dbReference type="GO" id="GO:0016158">
    <property type="term" value="F:inositol hexakisphosphate 3-phosphatase activity"/>
    <property type="evidence" value="ECO:0007669"/>
    <property type="project" value="InterPro"/>
</dbReference>
<dbReference type="InterPro" id="IPR003431">
    <property type="entry name" value="B-propeller_Phytase"/>
</dbReference>
<dbReference type="OrthoDB" id="8696437at2"/>
<dbReference type="AlphaFoldDB" id="A0A1H7U1V2"/>
<dbReference type="InterPro" id="IPR011042">
    <property type="entry name" value="6-blade_b-propeller_TolB-like"/>
</dbReference>
<dbReference type="STRING" id="332977.SAMN05421740_11310"/>
<organism evidence="2 3">
    <name type="scientific">Parapedobacter koreensis</name>
    <dbReference type="NCBI Taxonomy" id="332977"/>
    <lineage>
        <taxon>Bacteria</taxon>
        <taxon>Pseudomonadati</taxon>
        <taxon>Bacteroidota</taxon>
        <taxon>Sphingobacteriia</taxon>
        <taxon>Sphingobacteriales</taxon>
        <taxon>Sphingobacteriaceae</taxon>
        <taxon>Parapedobacter</taxon>
    </lineage>
</organism>
<dbReference type="SUPFAM" id="SSF50956">
    <property type="entry name" value="Thermostable phytase (3-phytase)"/>
    <property type="match status" value="1"/>
</dbReference>
<evidence type="ECO:0000313" key="2">
    <source>
        <dbReference type="EMBL" id="SEL90237.1"/>
    </source>
</evidence>